<dbReference type="KEGG" id="smo:SELMODRAFT_77146"/>
<dbReference type="HOGENOM" id="CLU_002706_0_0_1"/>
<proteinExistence type="predicted"/>
<dbReference type="Pfam" id="PF01535">
    <property type="entry name" value="PPR"/>
    <property type="match status" value="3"/>
</dbReference>
<dbReference type="GO" id="GO:0009451">
    <property type="term" value="P:RNA modification"/>
    <property type="evidence" value="ECO:0007669"/>
    <property type="project" value="InterPro"/>
</dbReference>
<evidence type="ECO:0000256" key="2">
    <source>
        <dbReference type="PROSITE-ProRule" id="PRU00708"/>
    </source>
</evidence>
<sequence>MQAGENCVVWTALVTAFSQHGRLIQAKELFDQISEKTIISWNAMVAAYAQNGHFQRAKKLFDELPERIRADDITLLCVLFACSHSGLLGVSRNFFHCISKDWDALPTLQHYHAMIDLLARSGEVGRSQELVETMPYVSSSIAWASLLGSYRTQGGDHRSLAKLAAGHVTRIEAGKAGAYVLLSNTIFSTYN</sequence>
<dbReference type="Proteomes" id="UP000001514">
    <property type="component" value="Unassembled WGS sequence"/>
</dbReference>
<evidence type="ECO:0000313" key="4">
    <source>
        <dbReference type="Proteomes" id="UP000001514"/>
    </source>
</evidence>
<dbReference type="AlphaFoldDB" id="D8QT92"/>
<dbReference type="Gene3D" id="1.25.40.10">
    <property type="entry name" value="Tetratricopeptide repeat domain"/>
    <property type="match status" value="2"/>
</dbReference>
<evidence type="ECO:0008006" key="5">
    <source>
        <dbReference type="Google" id="ProtNLM"/>
    </source>
</evidence>
<accession>D8QT92</accession>
<keyword evidence="1" id="KW-0677">Repeat</keyword>
<dbReference type="GO" id="GO:0003723">
    <property type="term" value="F:RNA binding"/>
    <property type="evidence" value="ECO:0007669"/>
    <property type="project" value="InterPro"/>
</dbReference>
<dbReference type="InterPro" id="IPR046960">
    <property type="entry name" value="PPR_At4g14850-like_plant"/>
</dbReference>
<dbReference type="InterPro" id="IPR011990">
    <property type="entry name" value="TPR-like_helical_dom_sf"/>
</dbReference>
<evidence type="ECO:0000256" key="1">
    <source>
        <dbReference type="ARBA" id="ARBA00022737"/>
    </source>
</evidence>
<dbReference type="PANTHER" id="PTHR47926">
    <property type="entry name" value="PENTATRICOPEPTIDE REPEAT-CONTAINING PROTEIN"/>
    <property type="match status" value="1"/>
</dbReference>
<evidence type="ECO:0000313" key="3">
    <source>
        <dbReference type="EMBL" id="EFJ37075.1"/>
    </source>
</evidence>
<name>D8QT92_SELML</name>
<dbReference type="EMBL" id="GL377566">
    <property type="protein sequence ID" value="EFJ37075.1"/>
    <property type="molecule type" value="Genomic_DNA"/>
</dbReference>
<dbReference type="eggNOG" id="KOG4197">
    <property type="taxonomic scope" value="Eukaryota"/>
</dbReference>
<protein>
    <recommendedName>
        <fullName evidence="5">Pentacotripeptide-repeat region of PRORP domain-containing protein</fullName>
    </recommendedName>
</protein>
<organism evidence="4">
    <name type="scientific">Selaginella moellendorffii</name>
    <name type="common">Spikemoss</name>
    <dbReference type="NCBI Taxonomy" id="88036"/>
    <lineage>
        <taxon>Eukaryota</taxon>
        <taxon>Viridiplantae</taxon>
        <taxon>Streptophyta</taxon>
        <taxon>Embryophyta</taxon>
        <taxon>Tracheophyta</taxon>
        <taxon>Lycopodiopsida</taxon>
        <taxon>Selaginellales</taxon>
        <taxon>Selaginellaceae</taxon>
        <taxon>Selaginella</taxon>
    </lineage>
</organism>
<keyword evidence="4" id="KW-1185">Reference proteome</keyword>
<dbReference type="Gramene" id="EFJ37075">
    <property type="protein sequence ID" value="EFJ37075"/>
    <property type="gene ID" value="SELMODRAFT_77146"/>
</dbReference>
<dbReference type="PROSITE" id="PS51375">
    <property type="entry name" value="PPR"/>
    <property type="match status" value="2"/>
</dbReference>
<feature type="repeat" description="PPR" evidence="2">
    <location>
        <begin position="37"/>
        <end position="67"/>
    </location>
</feature>
<feature type="repeat" description="PPR" evidence="2">
    <location>
        <begin position="6"/>
        <end position="36"/>
    </location>
</feature>
<reference evidence="3 4" key="1">
    <citation type="journal article" date="2011" name="Science">
        <title>The Selaginella genome identifies genetic changes associated with the evolution of vascular plants.</title>
        <authorList>
            <person name="Banks J.A."/>
            <person name="Nishiyama T."/>
            <person name="Hasebe M."/>
            <person name="Bowman J.L."/>
            <person name="Gribskov M."/>
            <person name="dePamphilis C."/>
            <person name="Albert V.A."/>
            <person name="Aono N."/>
            <person name="Aoyama T."/>
            <person name="Ambrose B.A."/>
            <person name="Ashton N.W."/>
            <person name="Axtell M.J."/>
            <person name="Barker E."/>
            <person name="Barker M.S."/>
            <person name="Bennetzen J.L."/>
            <person name="Bonawitz N.D."/>
            <person name="Chapple C."/>
            <person name="Cheng C."/>
            <person name="Correa L.G."/>
            <person name="Dacre M."/>
            <person name="DeBarry J."/>
            <person name="Dreyer I."/>
            <person name="Elias M."/>
            <person name="Engstrom E.M."/>
            <person name="Estelle M."/>
            <person name="Feng L."/>
            <person name="Finet C."/>
            <person name="Floyd S.K."/>
            <person name="Frommer W.B."/>
            <person name="Fujita T."/>
            <person name="Gramzow L."/>
            <person name="Gutensohn M."/>
            <person name="Harholt J."/>
            <person name="Hattori M."/>
            <person name="Heyl A."/>
            <person name="Hirai T."/>
            <person name="Hiwatashi Y."/>
            <person name="Ishikawa M."/>
            <person name="Iwata M."/>
            <person name="Karol K.G."/>
            <person name="Koehler B."/>
            <person name="Kolukisaoglu U."/>
            <person name="Kubo M."/>
            <person name="Kurata T."/>
            <person name="Lalonde S."/>
            <person name="Li K."/>
            <person name="Li Y."/>
            <person name="Litt A."/>
            <person name="Lyons E."/>
            <person name="Manning G."/>
            <person name="Maruyama T."/>
            <person name="Michael T.P."/>
            <person name="Mikami K."/>
            <person name="Miyazaki S."/>
            <person name="Morinaga S."/>
            <person name="Murata T."/>
            <person name="Mueller-Roeber B."/>
            <person name="Nelson D.R."/>
            <person name="Obara M."/>
            <person name="Oguri Y."/>
            <person name="Olmstead R.G."/>
            <person name="Onodera N."/>
            <person name="Petersen B.L."/>
            <person name="Pils B."/>
            <person name="Prigge M."/>
            <person name="Rensing S.A."/>
            <person name="Riano-Pachon D.M."/>
            <person name="Roberts A.W."/>
            <person name="Sato Y."/>
            <person name="Scheller H.V."/>
            <person name="Schulz B."/>
            <person name="Schulz C."/>
            <person name="Shakirov E.V."/>
            <person name="Shibagaki N."/>
            <person name="Shinohara N."/>
            <person name="Shippen D.E."/>
            <person name="Soerensen I."/>
            <person name="Sotooka R."/>
            <person name="Sugimoto N."/>
            <person name="Sugita M."/>
            <person name="Sumikawa N."/>
            <person name="Tanurdzic M."/>
            <person name="Theissen G."/>
            <person name="Ulvskov P."/>
            <person name="Wakazuki S."/>
            <person name="Weng J.K."/>
            <person name="Willats W.W."/>
            <person name="Wipf D."/>
            <person name="Wolf P.G."/>
            <person name="Yang L."/>
            <person name="Zimmer A.D."/>
            <person name="Zhu Q."/>
            <person name="Mitros T."/>
            <person name="Hellsten U."/>
            <person name="Loque D."/>
            <person name="Otillar R."/>
            <person name="Salamov A."/>
            <person name="Schmutz J."/>
            <person name="Shapiro H."/>
            <person name="Lindquist E."/>
            <person name="Lucas S."/>
            <person name="Rokhsar D."/>
            <person name="Grigoriev I.V."/>
        </authorList>
    </citation>
    <scope>NUCLEOTIDE SEQUENCE [LARGE SCALE GENOMIC DNA]</scope>
</reference>
<dbReference type="InParanoid" id="D8QT92"/>
<dbReference type="InterPro" id="IPR002885">
    <property type="entry name" value="PPR_rpt"/>
</dbReference>
<dbReference type="NCBIfam" id="TIGR00756">
    <property type="entry name" value="PPR"/>
    <property type="match status" value="1"/>
</dbReference>
<gene>
    <name evidence="3" type="ORF">SELMODRAFT_77146</name>
</gene>